<keyword evidence="1" id="KW-0802">TPR repeat</keyword>
<dbReference type="EMBL" id="JYON01000046">
    <property type="protein sequence ID" value="KJH69420.1"/>
    <property type="molecule type" value="Genomic_DNA"/>
</dbReference>
<reference evidence="2 3" key="1">
    <citation type="submission" date="2015-02" db="EMBL/GenBank/DDBJ databases">
        <title>Draft genome of a novel marine cyanobacterium (Chroococcales) isolated from South Atlantic Ocean.</title>
        <authorList>
            <person name="Rigonato J."/>
            <person name="Alvarenga D.O."/>
            <person name="Branco L.H."/>
            <person name="Varani A.M."/>
            <person name="Brandini F.P."/>
            <person name="Fiore M.F."/>
        </authorList>
    </citation>
    <scope>NUCLEOTIDE SEQUENCE [LARGE SCALE GENOMIC DNA]</scope>
    <source>
        <strain evidence="2 3">CENA595</strain>
    </source>
</reference>
<dbReference type="PANTHER" id="PTHR14136">
    <property type="entry name" value="BTB_POZ DOMAIN-CONTAINING PROTEIN KCTD9"/>
    <property type="match status" value="1"/>
</dbReference>
<keyword evidence="3" id="KW-1185">Reference proteome</keyword>
<accession>A0A0D8ZL12</accession>
<dbReference type="PROSITE" id="PS50005">
    <property type="entry name" value="TPR"/>
    <property type="match status" value="1"/>
</dbReference>
<evidence type="ECO:0000256" key="1">
    <source>
        <dbReference type="PROSITE-ProRule" id="PRU00339"/>
    </source>
</evidence>
<sequence length="262" mass="27186">MTNYELRISILATTALLTFVSLASPALSESIEDTRQLLSTKQCPGCDLSGVGLVLTNLSGANLSGANLAGANLSRANLSGADLTGANLSGASLYGANLSGAKLDGAQVVGADLRDAYLVNVSFGTAPVEGAHLQGAIGIPLEVAKVEDFYRWGMVQGEKGDAQGAAEYFTQALQIDPQFAPAYLARSVARYQLLDRRGAMQDAQIADKLFVAQGNVAGNQTAQAFIKELQTPPGSKPAKSKGNFMNFLGAIGAAAAKLFLPF</sequence>
<dbReference type="InterPro" id="IPR001646">
    <property type="entry name" value="5peptide_repeat"/>
</dbReference>
<dbReference type="PANTHER" id="PTHR14136:SF17">
    <property type="entry name" value="BTB_POZ DOMAIN-CONTAINING PROTEIN KCTD9"/>
    <property type="match status" value="1"/>
</dbReference>
<dbReference type="AlphaFoldDB" id="A0A0D8ZL12"/>
<dbReference type="Gene3D" id="2.160.20.80">
    <property type="entry name" value="E3 ubiquitin-protein ligase SopA"/>
    <property type="match status" value="1"/>
</dbReference>
<dbReference type="Gene3D" id="1.25.40.10">
    <property type="entry name" value="Tetratricopeptide repeat domain"/>
    <property type="match status" value="1"/>
</dbReference>
<organism evidence="2 3">
    <name type="scientific">Aliterella atlantica CENA595</name>
    <dbReference type="NCBI Taxonomy" id="1618023"/>
    <lineage>
        <taxon>Bacteria</taxon>
        <taxon>Bacillati</taxon>
        <taxon>Cyanobacteriota</taxon>
        <taxon>Cyanophyceae</taxon>
        <taxon>Chroococcidiopsidales</taxon>
        <taxon>Aliterellaceae</taxon>
        <taxon>Aliterella</taxon>
    </lineage>
</organism>
<evidence type="ECO:0000313" key="3">
    <source>
        <dbReference type="Proteomes" id="UP000032452"/>
    </source>
</evidence>
<dbReference type="SUPFAM" id="SSF141571">
    <property type="entry name" value="Pentapeptide repeat-like"/>
    <property type="match status" value="1"/>
</dbReference>
<dbReference type="InterPro" id="IPR011990">
    <property type="entry name" value="TPR-like_helical_dom_sf"/>
</dbReference>
<proteinExistence type="predicted"/>
<dbReference type="Pfam" id="PF00805">
    <property type="entry name" value="Pentapeptide"/>
    <property type="match status" value="1"/>
</dbReference>
<name>A0A0D8ZL12_9CYAN</name>
<evidence type="ECO:0000313" key="2">
    <source>
        <dbReference type="EMBL" id="KJH69420.1"/>
    </source>
</evidence>
<gene>
    <name evidence="2" type="ORF">UH38_24030</name>
</gene>
<dbReference type="Proteomes" id="UP000032452">
    <property type="component" value="Unassembled WGS sequence"/>
</dbReference>
<dbReference type="PATRIC" id="fig|1618023.3.peg.619"/>
<dbReference type="STRING" id="1618023.UH38_24030"/>
<dbReference type="InterPro" id="IPR019734">
    <property type="entry name" value="TPR_rpt"/>
</dbReference>
<comment type="caution">
    <text evidence="2">The sequence shown here is derived from an EMBL/GenBank/DDBJ whole genome shotgun (WGS) entry which is preliminary data.</text>
</comment>
<feature type="repeat" description="TPR" evidence="1">
    <location>
        <begin position="146"/>
        <end position="179"/>
    </location>
</feature>
<dbReference type="SUPFAM" id="SSF48452">
    <property type="entry name" value="TPR-like"/>
    <property type="match status" value="1"/>
</dbReference>
<protein>
    <submittedName>
        <fullName evidence="2">Pentapeptide repeat-containing protein</fullName>
    </submittedName>
</protein>
<dbReference type="InterPro" id="IPR051082">
    <property type="entry name" value="Pentapeptide-BTB/POZ_domain"/>
</dbReference>